<gene>
    <name evidence="2" type="ORF">Prudu_020453</name>
</gene>
<sequence>MEDRHLFPGDGNDFSSCRKNWNGQFEDPTTAAQAAAESAENGKHTARATAELSRQYAHQNHTTKFACQPPREPVELPFRRIVSKWQIDILKGSHLNLGSLTF</sequence>
<dbReference type="EMBL" id="AP019303">
    <property type="protein sequence ID" value="BBH08305.1"/>
    <property type="molecule type" value="Genomic_DNA"/>
</dbReference>
<evidence type="ECO:0000313" key="2">
    <source>
        <dbReference type="EMBL" id="BBH08305.1"/>
    </source>
</evidence>
<reference evidence="2" key="1">
    <citation type="journal article" date="2019" name="Science">
        <title>Mutation of a bHLH transcription factor allowed almond domestication.</title>
        <authorList>
            <person name="Sanchez-Perez R."/>
            <person name="Pavan S."/>
            <person name="Mazzeo R."/>
            <person name="Moldovan C."/>
            <person name="Aiese Cigliano R."/>
            <person name="Del Cueto J."/>
            <person name="Ricciardi F."/>
            <person name="Lotti C."/>
            <person name="Ricciardi L."/>
            <person name="Dicenta F."/>
            <person name="Lopez-Marques R.L."/>
            <person name="Lindberg Moller B."/>
        </authorList>
    </citation>
    <scope>NUCLEOTIDE SEQUENCE</scope>
</reference>
<evidence type="ECO:0000256" key="1">
    <source>
        <dbReference type="SAM" id="MobiDB-lite"/>
    </source>
</evidence>
<organism evidence="2">
    <name type="scientific">Prunus dulcis</name>
    <name type="common">Almond</name>
    <name type="synonym">Amygdalus dulcis</name>
    <dbReference type="NCBI Taxonomy" id="3755"/>
    <lineage>
        <taxon>Eukaryota</taxon>
        <taxon>Viridiplantae</taxon>
        <taxon>Streptophyta</taxon>
        <taxon>Embryophyta</taxon>
        <taxon>Tracheophyta</taxon>
        <taxon>Spermatophyta</taxon>
        <taxon>Magnoliopsida</taxon>
        <taxon>eudicotyledons</taxon>
        <taxon>Gunneridae</taxon>
        <taxon>Pentapetalae</taxon>
        <taxon>rosids</taxon>
        <taxon>fabids</taxon>
        <taxon>Rosales</taxon>
        <taxon>Rosaceae</taxon>
        <taxon>Amygdaloideae</taxon>
        <taxon>Amygdaleae</taxon>
        <taxon>Prunus</taxon>
    </lineage>
</organism>
<protein>
    <submittedName>
        <fullName evidence="2">Uncharacterized protein</fullName>
    </submittedName>
</protein>
<proteinExistence type="predicted"/>
<feature type="compositionally biased region" description="Polar residues" evidence="1">
    <location>
        <begin position="13"/>
        <end position="23"/>
    </location>
</feature>
<feature type="region of interest" description="Disordered" evidence="1">
    <location>
        <begin position="1"/>
        <end position="46"/>
    </location>
</feature>
<name>A0A4Y1RWG3_PRUDU</name>
<dbReference type="AlphaFoldDB" id="A0A4Y1RWG3"/>
<accession>A0A4Y1RWG3</accession>